<protein>
    <submittedName>
        <fullName evidence="2">Multidrug transporter</fullName>
    </submittedName>
</protein>
<dbReference type="PANTHER" id="PTHR15032:SF4">
    <property type="entry name" value="N-ACYL-PHOSPHATIDYLETHANOLAMINE-HYDROLYZING PHOSPHOLIPASE D"/>
    <property type="match status" value="1"/>
</dbReference>
<dbReference type="EMBL" id="JANJ01000001">
    <property type="protein sequence ID" value="EXI63127.1"/>
    <property type="molecule type" value="Genomic_DNA"/>
</dbReference>
<evidence type="ECO:0000313" key="3">
    <source>
        <dbReference type="Proteomes" id="UP000054123"/>
    </source>
</evidence>
<dbReference type="PANTHER" id="PTHR15032">
    <property type="entry name" value="N-ACYL-PHOSPHATIDYLETHANOLAMINE-HYDROLYZING PHOSPHOLIPASE D"/>
    <property type="match status" value="1"/>
</dbReference>
<dbReference type="STRING" id="1122190.GCA_000621105_00197"/>
<name>A0A011NEZ7_9PAST</name>
<feature type="domain" description="Metallo-beta-lactamase" evidence="1">
    <location>
        <begin position="145"/>
        <end position="315"/>
    </location>
</feature>
<dbReference type="RefSeq" id="WP_042801373.1">
    <property type="nucleotide sequence ID" value="NZ_AVSP01000004.1"/>
</dbReference>
<dbReference type="InterPro" id="IPR001279">
    <property type="entry name" value="Metallo-B-lactamas"/>
</dbReference>
<dbReference type="SUPFAM" id="SSF56281">
    <property type="entry name" value="Metallo-hydrolase/oxidoreductase"/>
    <property type="match status" value="1"/>
</dbReference>
<dbReference type="Pfam" id="PF12706">
    <property type="entry name" value="Lactamase_B_2"/>
    <property type="match status" value="1"/>
</dbReference>
<dbReference type="Proteomes" id="UP000054123">
    <property type="component" value="Unassembled WGS sequence"/>
</dbReference>
<reference evidence="2 3" key="1">
    <citation type="journal article" date="2014" name="Genome Announc.">
        <title>Genome Sequence of a Presumptive Mannheimia haemolytica Strain with an A1/A6-Cross-Reactive Serotype from a White-Tailed Deer (Odocoileus virginianus).</title>
        <authorList>
            <person name="Lawrence P.K."/>
            <person name="Bey R.F."/>
            <person name="Wiener B."/>
            <person name="Kittichotirat W."/>
            <person name="Bumgarner R.E."/>
        </authorList>
    </citation>
    <scope>NUCLEOTIDE SEQUENCE [LARGE SCALE GENOMIC DNA]</scope>
    <source>
        <strain evidence="2 3">PKL10</strain>
    </source>
</reference>
<dbReference type="GO" id="GO:0070290">
    <property type="term" value="F:N-acylphosphatidylethanolamine-specific phospholipase D activity"/>
    <property type="evidence" value="ECO:0007669"/>
    <property type="project" value="InterPro"/>
</dbReference>
<proteinExistence type="predicted"/>
<comment type="caution">
    <text evidence="2">The sequence shown here is derived from an EMBL/GenBank/DDBJ whole genome shotgun (WGS) entry which is preliminary data.</text>
</comment>
<dbReference type="InterPro" id="IPR024884">
    <property type="entry name" value="NAPE-PLD"/>
</dbReference>
<accession>A0A011NEZ7</accession>
<dbReference type="Gene3D" id="3.60.15.10">
    <property type="entry name" value="Ribonuclease Z/Hydroxyacylglutathione hydrolase-like"/>
    <property type="match status" value="1"/>
</dbReference>
<sequence length="368" mass="42005">MIFSLFKWLVYIAITLAILGFSVLTFHPVFGDKPDAESLAKIKASPNYRDRGFVNLEKTFIQTGNEPISWKDWLWHKITPPKERYPAKPLPTVPLALGQFKNGSMAWLGHSSMLFQTDGKFFLTDLLFYSASPVSFMVKPFAMEHTPKIEELPDLDAVLISHDHYDHLDYHAIQQLDSKTKKFIVPLGVKGHLQRWGIASGKITELDWDESANVEDVKVTLVPARHFSGRSITDQNSTLWGGFVVKSPDISLYFSADSGYGKHYRERIAGYGPFDFVMIENGAYNSKWDQIHEFPEQAVKALLDVKSTKAMPIHWAKFNLSEHHWTDPIERFLAAVSQHNIDVATPKIGEVFNVFEPLPKEKWWEAVK</sequence>
<dbReference type="GO" id="GO:0005737">
    <property type="term" value="C:cytoplasm"/>
    <property type="evidence" value="ECO:0007669"/>
    <property type="project" value="TreeGrafter"/>
</dbReference>
<evidence type="ECO:0000313" key="2">
    <source>
        <dbReference type="EMBL" id="EXI63127.1"/>
    </source>
</evidence>
<dbReference type="InterPro" id="IPR036866">
    <property type="entry name" value="RibonucZ/Hydroxyglut_hydro"/>
</dbReference>
<keyword evidence="3" id="KW-1185">Reference proteome</keyword>
<dbReference type="PATRIC" id="fig|1450449.3.peg.279"/>
<dbReference type="GO" id="GO:0008270">
    <property type="term" value="F:zinc ion binding"/>
    <property type="evidence" value="ECO:0007669"/>
    <property type="project" value="InterPro"/>
</dbReference>
<organism evidence="2 3">
    <name type="scientific">Mannheimia granulomatis</name>
    <dbReference type="NCBI Taxonomy" id="85402"/>
    <lineage>
        <taxon>Bacteria</taxon>
        <taxon>Pseudomonadati</taxon>
        <taxon>Pseudomonadota</taxon>
        <taxon>Gammaproteobacteria</taxon>
        <taxon>Pasteurellales</taxon>
        <taxon>Pasteurellaceae</taxon>
        <taxon>Mannheimia</taxon>
    </lineage>
</organism>
<evidence type="ECO:0000259" key="1">
    <source>
        <dbReference type="Pfam" id="PF12706"/>
    </source>
</evidence>
<gene>
    <name evidence="2" type="ORF">AK33_01610</name>
</gene>
<dbReference type="AlphaFoldDB" id="A0A011NEZ7"/>
<dbReference type="OrthoDB" id="9805728at2"/>
<dbReference type="PIRSF" id="PIRSF038896">
    <property type="entry name" value="NAPE-PLD"/>
    <property type="match status" value="1"/>
</dbReference>